<keyword evidence="1" id="KW-0378">Hydrolase</keyword>
<reference evidence="1 2" key="1">
    <citation type="submission" date="2018-07" db="EMBL/GenBank/DDBJ databases">
        <title>Genomic Encyclopedia of Type Strains, Phase III (KMG-III): the genomes of soil and plant-associated and newly described type strains.</title>
        <authorList>
            <person name="Whitman W."/>
        </authorList>
    </citation>
    <scope>NUCLEOTIDE SEQUENCE [LARGE SCALE GENOMIC DNA]</scope>
    <source>
        <strain evidence="1 2">CECT 7958</strain>
    </source>
</reference>
<evidence type="ECO:0000313" key="1">
    <source>
        <dbReference type="EMBL" id="RCW90016.1"/>
    </source>
</evidence>
<dbReference type="OrthoDB" id="1413766at2"/>
<dbReference type="Pfam" id="PF13715">
    <property type="entry name" value="CarbopepD_reg_2"/>
    <property type="match status" value="1"/>
</dbReference>
<dbReference type="SUPFAM" id="SSF49464">
    <property type="entry name" value="Carboxypeptidase regulatory domain-like"/>
    <property type="match status" value="1"/>
</dbReference>
<gene>
    <name evidence="1" type="ORF">DFQ08_106123</name>
</gene>
<organism evidence="1 2">
    <name type="scientific">Winogradskyella arenosi</name>
    <dbReference type="NCBI Taxonomy" id="533325"/>
    <lineage>
        <taxon>Bacteria</taxon>
        <taxon>Pseudomonadati</taxon>
        <taxon>Bacteroidota</taxon>
        <taxon>Flavobacteriia</taxon>
        <taxon>Flavobacteriales</taxon>
        <taxon>Flavobacteriaceae</taxon>
        <taxon>Winogradskyella</taxon>
    </lineage>
</organism>
<name>A0A368ZB66_9FLAO</name>
<keyword evidence="1" id="KW-0121">Carboxypeptidase</keyword>
<sequence length="430" mass="49222">MEKSYRLKSLGVTLITLCFGLFFLNAQSDFKTYQGTVIDGVTEEAIELASLNVLKTNISTISNSEGAFTLKVPEAHLNSKLKIAYLGYNSYVIPLSELENDKAVIKLYKAVTALSPVSISAFKNAERLVRKIFEDKHHNVGTPSVFMTAFYRETIKRRNRNVSLTEAVVNILKEPNTSQQRDAIQLSKARKSTDYKRLDTVSVKLQGGPFSTIYMDIMKYPEYIFTDKSISGYQFSFDTPSVINNRSVYVVNFVPKSEKQPIKYLGKLYVDVESLALVSAHYTLDLSDQKQARNLLVKKKPRDVIVYPLEANYRVDYQQKGDQWYYSYSNLNLTFKVNKKRQLFNKVYTLASEMAVTDWEVNSEIKRIKNKDRLKPTVIITDAISGFSDPNFWGKYNLIEPNKSIESAIDKIRKNIKKQKKRENKNTANG</sequence>
<dbReference type="AlphaFoldDB" id="A0A368ZB66"/>
<dbReference type="RefSeq" id="WP_114310915.1">
    <property type="nucleotide sequence ID" value="NZ_QPJO01000006.1"/>
</dbReference>
<dbReference type="GO" id="GO:0004180">
    <property type="term" value="F:carboxypeptidase activity"/>
    <property type="evidence" value="ECO:0007669"/>
    <property type="project" value="UniProtKB-KW"/>
</dbReference>
<dbReference type="InterPro" id="IPR008969">
    <property type="entry name" value="CarboxyPept-like_regulatory"/>
</dbReference>
<evidence type="ECO:0000313" key="2">
    <source>
        <dbReference type="Proteomes" id="UP000253436"/>
    </source>
</evidence>
<protein>
    <submittedName>
        <fullName evidence="1">Carboxypeptidase-like protein</fullName>
    </submittedName>
</protein>
<proteinExistence type="predicted"/>
<dbReference type="Proteomes" id="UP000253436">
    <property type="component" value="Unassembled WGS sequence"/>
</dbReference>
<accession>A0A368ZB66</accession>
<dbReference type="EMBL" id="QPJO01000006">
    <property type="protein sequence ID" value="RCW90016.1"/>
    <property type="molecule type" value="Genomic_DNA"/>
</dbReference>
<keyword evidence="1" id="KW-0645">Protease</keyword>
<comment type="caution">
    <text evidence="1">The sequence shown here is derived from an EMBL/GenBank/DDBJ whole genome shotgun (WGS) entry which is preliminary data.</text>
</comment>
<keyword evidence="2" id="KW-1185">Reference proteome</keyword>